<evidence type="ECO:0000256" key="4">
    <source>
        <dbReference type="ARBA" id="ARBA00022659"/>
    </source>
</evidence>
<dbReference type="SUPFAM" id="SSF57535">
    <property type="entry name" value="Complement control module/SCR domain"/>
    <property type="match status" value="12"/>
</dbReference>
<dbReference type="Proteomes" id="UP000515135">
    <property type="component" value="Unplaced"/>
</dbReference>
<feature type="domain" description="Sushi" evidence="12">
    <location>
        <begin position="285"/>
        <end position="342"/>
    </location>
</feature>
<reference evidence="14" key="1">
    <citation type="submission" date="2025-08" db="UniProtKB">
        <authorList>
            <consortium name="RefSeq"/>
        </authorList>
    </citation>
    <scope>IDENTIFICATION</scope>
    <source>
        <tissue evidence="14">Gonad</tissue>
    </source>
</reference>
<feature type="domain" description="Sushi" evidence="12">
    <location>
        <begin position="169"/>
        <end position="226"/>
    </location>
</feature>
<dbReference type="RefSeq" id="XP_019630217.1">
    <property type="nucleotide sequence ID" value="XM_019774658.1"/>
</dbReference>
<keyword evidence="2" id="KW-0964">Secreted</keyword>
<feature type="disulfide bond" evidence="11">
    <location>
        <begin position="81"/>
        <end position="108"/>
    </location>
</feature>
<evidence type="ECO:0000313" key="13">
    <source>
        <dbReference type="Proteomes" id="UP000515135"/>
    </source>
</evidence>
<dbReference type="AlphaFoldDB" id="A0A6P4ZGM2"/>
<feature type="domain" description="Sushi" evidence="12">
    <location>
        <begin position="227"/>
        <end position="284"/>
    </location>
</feature>
<feature type="disulfide bond" evidence="11">
    <location>
        <begin position="139"/>
        <end position="166"/>
    </location>
</feature>
<dbReference type="Pfam" id="PF00084">
    <property type="entry name" value="Sushi"/>
    <property type="match status" value="12"/>
</dbReference>
<feature type="disulfide bond" evidence="11">
    <location>
        <begin position="429"/>
        <end position="456"/>
    </location>
</feature>
<feature type="domain" description="Sushi" evidence="12">
    <location>
        <begin position="1"/>
        <end position="52"/>
    </location>
</feature>
<proteinExistence type="predicted"/>
<dbReference type="PROSITE" id="PS50923">
    <property type="entry name" value="SUSHI"/>
    <property type="match status" value="12"/>
</dbReference>
<evidence type="ECO:0000259" key="12">
    <source>
        <dbReference type="PROSITE" id="PS50923"/>
    </source>
</evidence>
<comment type="subcellular location">
    <subcellularLocation>
        <location evidence="1">Secreted</location>
    </subcellularLocation>
</comment>
<dbReference type="CDD" id="cd00033">
    <property type="entry name" value="CCP"/>
    <property type="match status" value="12"/>
</dbReference>
<evidence type="ECO:0000256" key="11">
    <source>
        <dbReference type="PROSITE-ProRule" id="PRU00302"/>
    </source>
</evidence>
<feature type="domain" description="Sushi" evidence="12">
    <location>
        <begin position="53"/>
        <end position="110"/>
    </location>
</feature>
<feature type="disulfide bond" evidence="11">
    <location>
        <begin position="197"/>
        <end position="224"/>
    </location>
</feature>
<feature type="disulfide bond" evidence="11">
    <location>
        <begin position="313"/>
        <end position="340"/>
    </location>
</feature>
<feature type="disulfide bond" evidence="11">
    <location>
        <begin position="371"/>
        <end position="398"/>
    </location>
</feature>
<evidence type="ECO:0000256" key="9">
    <source>
        <dbReference type="ARBA" id="ARBA00023157"/>
    </source>
</evidence>
<evidence type="ECO:0000256" key="8">
    <source>
        <dbReference type="ARBA" id="ARBA00022889"/>
    </source>
</evidence>
<comment type="caution">
    <text evidence="11">Lacks conserved residue(s) required for the propagation of feature annotation.</text>
</comment>
<feature type="domain" description="Sushi" evidence="12">
    <location>
        <begin position="633"/>
        <end position="690"/>
    </location>
</feature>
<feature type="domain" description="Sushi" evidence="12">
    <location>
        <begin position="401"/>
        <end position="458"/>
    </location>
</feature>
<feature type="disulfide bond" evidence="11">
    <location>
        <begin position="487"/>
        <end position="514"/>
    </location>
</feature>
<dbReference type="SMART" id="SM00032">
    <property type="entry name" value="CCP"/>
    <property type="match status" value="12"/>
</dbReference>
<dbReference type="Gene3D" id="2.10.70.10">
    <property type="entry name" value="Complement Module, domain 1"/>
    <property type="match status" value="12"/>
</dbReference>
<feature type="disulfide bond" evidence="11">
    <location>
        <begin position="603"/>
        <end position="630"/>
    </location>
</feature>
<dbReference type="PANTHER" id="PTHR19325:SF567">
    <property type="entry name" value="SUSHI, VON WILLEBRAND FACTOR TYPE A, EGF AND PENTRAXIN DOMAIN-CONTAINING PROTEIN 1-LIKE"/>
    <property type="match status" value="1"/>
</dbReference>
<dbReference type="InterPro" id="IPR050350">
    <property type="entry name" value="Compl-Cell_Adhes-Reg"/>
</dbReference>
<feature type="disulfide bond" evidence="11">
    <location>
        <begin position="545"/>
        <end position="572"/>
    </location>
</feature>
<keyword evidence="7" id="KW-0106">Calcium</keyword>
<evidence type="ECO:0000256" key="5">
    <source>
        <dbReference type="ARBA" id="ARBA00022729"/>
    </source>
</evidence>
<name>A0A6P4ZGM2_BRABE</name>
<organism evidence="13 14">
    <name type="scientific">Branchiostoma belcheri</name>
    <name type="common">Amphioxus</name>
    <dbReference type="NCBI Taxonomy" id="7741"/>
    <lineage>
        <taxon>Eukaryota</taxon>
        <taxon>Metazoa</taxon>
        <taxon>Chordata</taxon>
        <taxon>Cephalochordata</taxon>
        <taxon>Leptocardii</taxon>
        <taxon>Amphioxiformes</taxon>
        <taxon>Branchiostomatidae</taxon>
        <taxon>Branchiostoma</taxon>
    </lineage>
</organism>
<protein>
    <submittedName>
        <fullName evidence="14">CUB and sushi domain-containing protein 3-like</fullName>
    </submittedName>
</protein>
<gene>
    <name evidence="14" type="primary">LOC109474366</name>
</gene>
<dbReference type="PANTHER" id="PTHR19325">
    <property type="entry name" value="COMPLEMENT COMPONENT-RELATED SUSHI DOMAIN-CONTAINING"/>
    <property type="match status" value="1"/>
</dbReference>
<dbReference type="FunFam" id="2.10.70.10:FF:000064">
    <property type="entry name" value="Fibulin 7"/>
    <property type="match status" value="2"/>
</dbReference>
<feature type="domain" description="Sushi" evidence="12">
    <location>
        <begin position="343"/>
        <end position="400"/>
    </location>
</feature>
<sequence>MVPTNGALSTTATSYQTVVNFTCNTGYVLNGTTNTTCQANGTWSNTVPTCTPMQCHTLMVPTNGALSTTTTSYQTVVNFTCNTGYVLNGTTNTTCQANGTWSNPVPTCTPMQCQSLTVPTNGAISTTATSYQTVVNFTCNTGYVLNGTTNTTCQADGTWSNPVPTCTPIQCDTLKVPSNGAISTTATSYQTVVNFTCNTGYVLNGTTNTTCQADGTWTNHVSTCTPMQCQSLTVPTNGALSTTTTSYQTVVTFTCNTGYVLNGTTNTTCQSDATWSNTVPTCTPIQCDTLTVPANGALSTTVTSHQIVVNFTCNMGYVLNGTTNTTCQADGTWRNTEPTCTPMQCDTLTVPTNGAISTTATSYQTVVTFTCYTGYVLNGTTNTTCQANGTWSNPIPTCTRMQCETLTVPTNGALSTTTTSYQTVVTFTCYTGYVLNGTTNTTCQANGTWSNPIPTCTPMQCETLAVPTNGALSTTATSYQTVVNFTCNTGYVQNGTTNTTCQADGTWSNPVPTCTPMQCQSLTVPTNGALSTTATSYQTVVNFTCNTGYVLNGTTNTTCQADATWSNTVPTCTPIQCDTLKVPSNGAISTTATSYQTVVNFTCNTGYVLNGTTNTTCQADGTWGNPIPTCTPMQCDTLTVPTNGALSTTATSYQIVVNFTCNTGYVLNGTTNTTCQADETWGNPLPTCTRKAT</sequence>
<evidence type="ECO:0000256" key="7">
    <source>
        <dbReference type="ARBA" id="ARBA00022837"/>
    </source>
</evidence>
<feature type="domain" description="Sushi" evidence="12">
    <location>
        <begin position="459"/>
        <end position="516"/>
    </location>
</feature>
<feature type="disulfide bond" evidence="11">
    <location>
        <begin position="661"/>
        <end position="688"/>
    </location>
</feature>
<keyword evidence="4 11" id="KW-0768">Sushi</keyword>
<evidence type="ECO:0000313" key="14">
    <source>
        <dbReference type="RefSeq" id="XP_019630217.1"/>
    </source>
</evidence>
<feature type="domain" description="Sushi" evidence="12">
    <location>
        <begin position="575"/>
        <end position="632"/>
    </location>
</feature>
<keyword evidence="5" id="KW-0732">Signal</keyword>
<evidence type="ECO:0000256" key="3">
    <source>
        <dbReference type="ARBA" id="ARBA00022536"/>
    </source>
</evidence>
<keyword evidence="8" id="KW-0130">Cell adhesion</keyword>
<feature type="domain" description="Sushi" evidence="12">
    <location>
        <begin position="517"/>
        <end position="574"/>
    </location>
</feature>
<keyword evidence="10" id="KW-0325">Glycoprotein</keyword>
<dbReference type="FunFam" id="2.10.70.10:FF:000014">
    <property type="entry name" value="Membrane cofactor protein"/>
    <property type="match status" value="1"/>
</dbReference>
<keyword evidence="13" id="KW-1185">Reference proteome</keyword>
<evidence type="ECO:0000256" key="1">
    <source>
        <dbReference type="ARBA" id="ARBA00004613"/>
    </source>
</evidence>
<evidence type="ECO:0000256" key="10">
    <source>
        <dbReference type="ARBA" id="ARBA00023180"/>
    </source>
</evidence>
<dbReference type="OrthoDB" id="5804959at2759"/>
<keyword evidence="9 11" id="KW-1015">Disulfide bond</keyword>
<accession>A0A6P4ZGM2</accession>
<keyword evidence="6" id="KW-0677">Repeat</keyword>
<dbReference type="InterPro" id="IPR000436">
    <property type="entry name" value="Sushi_SCR_CCP_dom"/>
</dbReference>
<feature type="domain" description="Sushi" evidence="12">
    <location>
        <begin position="111"/>
        <end position="168"/>
    </location>
</feature>
<dbReference type="InterPro" id="IPR035976">
    <property type="entry name" value="Sushi/SCR/CCP_sf"/>
</dbReference>
<feature type="disulfide bond" evidence="11">
    <location>
        <begin position="255"/>
        <end position="282"/>
    </location>
</feature>
<evidence type="ECO:0000256" key="2">
    <source>
        <dbReference type="ARBA" id="ARBA00022525"/>
    </source>
</evidence>
<feature type="disulfide bond" evidence="11">
    <location>
        <begin position="23"/>
        <end position="50"/>
    </location>
</feature>
<dbReference type="GO" id="GO:0005576">
    <property type="term" value="C:extracellular region"/>
    <property type="evidence" value="ECO:0007669"/>
    <property type="project" value="UniProtKB-SubCell"/>
</dbReference>
<dbReference type="KEGG" id="bbel:109474366"/>
<dbReference type="GO" id="GO:0007155">
    <property type="term" value="P:cell adhesion"/>
    <property type="evidence" value="ECO:0007669"/>
    <property type="project" value="UniProtKB-KW"/>
</dbReference>
<dbReference type="GeneID" id="109474366"/>
<evidence type="ECO:0000256" key="6">
    <source>
        <dbReference type="ARBA" id="ARBA00022737"/>
    </source>
</evidence>
<keyword evidence="3" id="KW-0245">EGF-like domain</keyword>